<evidence type="ECO:0000313" key="3">
    <source>
        <dbReference type="Proteomes" id="UP000310158"/>
    </source>
</evidence>
<organism evidence="2 3">
    <name type="scientific">Bondarzewia mesenterica</name>
    <dbReference type="NCBI Taxonomy" id="1095465"/>
    <lineage>
        <taxon>Eukaryota</taxon>
        <taxon>Fungi</taxon>
        <taxon>Dikarya</taxon>
        <taxon>Basidiomycota</taxon>
        <taxon>Agaricomycotina</taxon>
        <taxon>Agaricomycetes</taxon>
        <taxon>Russulales</taxon>
        <taxon>Bondarzewiaceae</taxon>
        <taxon>Bondarzewia</taxon>
    </lineage>
</organism>
<dbReference type="AlphaFoldDB" id="A0A4S4KYN9"/>
<name>A0A4S4KYN9_9AGAM</name>
<feature type="region of interest" description="Disordered" evidence="1">
    <location>
        <begin position="138"/>
        <end position="166"/>
    </location>
</feature>
<dbReference type="OrthoDB" id="3366194at2759"/>
<evidence type="ECO:0008006" key="4">
    <source>
        <dbReference type="Google" id="ProtNLM"/>
    </source>
</evidence>
<gene>
    <name evidence="2" type="ORF">EW146_g10282</name>
</gene>
<evidence type="ECO:0000313" key="2">
    <source>
        <dbReference type="EMBL" id="THH04036.1"/>
    </source>
</evidence>
<reference evidence="2 3" key="1">
    <citation type="submission" date="2019-02" db="EMBL/GenBank/DDBJ databases">
        <title>Genome sequencing of the rare red list fungi Bondarzewia mesenterica.</title>
        <authorList>
            <person name="Buettner E."/>
            <person name="Kellner H."/>
        </authorList>
    </citation>
    <scope>NUCLEOTIDE SEQUENCE [LARGE SCALE GENOMIC DNA]</scope>
    <source>
        <strain evidence="2 3">DSM 108281</strain>
    </source>
</reference>
<feature type="compositionally biased region" description="Polar residues" evidence="1">
    <location>
        <begin position="142"/>
        <end position="156"/>
    </location>
</feature>
<protein>
    <recommendedName>
        <fullName evidence="4">DUF4050 domain-containing protein</fullName>
    </recommendedName>
</protein>
<dbReference type="EMBL" id="SGPL01001229">
    <property type="protein sequence ID" value="THH04036.1"/>
    <property type="molecule type" value="Genomic_DNA"/>
</dbReference>
<evidence type="ECO:0000256" key="1">
    <source>
        <dbReference type="SAM" id="MobiDB-lite"/>
    </source>
</evidence>
<feature type="region of interest" description="Disordered" evidence="1">
    <location>
        <begin position="1"/>
        <end position="20"/>
    </location>
</feature>
<dbReference type="Proteomes" id="UP000310158">
    <property type="component" value="Unassembled WGS sequence"/>
</dbReference>
<comment type="caution">
    <text evidence="2">The sequence shown here is derived from an EMBL/GenBank/DDBJ whole genome shotgun (WGS) entry which is preliminary data.</text>
</comment>
<keyword evidence="3" id="KW-1185">Reference proteome</keyword>
<proteinExistence type="predicted"/>
<sequence length="166" mass="17785">DPPPPPTPFEALLASEELPPTGPDLFAARRALWLTPPPTPPIPTSPSPSRIRLHDLLNQPGALESNEVWQAGLNKVWKGLVSGGRLRKLLPLNLVVKILYAGWIRDGTWPESAAAVDNDEFFSSENVYVLPPRIPPHISSAPGRSTSGHPSDSTSVVLGDGSGEPK</sequence>
<accession>A0A4S4KYN9</accession>
<feature type="non-terminal residue" evidence="2">
    <location>
        <position position="1"/>
    </location>
</feature>